<gene>
    <name evidence="7" type="ORF">CPUR_03601</name>
</gene>
<accession>M1WDZ1</accession>
<evidence type="ECO:0000256" key="3">
    <source>
        <dbReference type="ARBA" id="ARBA00023163"/>
    </source>
</evidence>
<dbReference type="InterPro" id="IPR036864">
    <property type="entry name" value="Zn2-C6_fun-type_DNA-bd_sf"/>
</dbReference>
<dbReference type="GO" id="GO:0000981">
    <property type="term" value="F:DNA-binding transcription factor activity, RNA polymerase II-specific"/>
    <property type="evidence" value="ECO:0007669"/>
    <property type="project" value="InterPro"/>
</dbReference>
<feature type="region of interest" description="Disordered" evidence="5">
    <location>
        <begin position="157"/>
        <end position="183"/>
    </location>
</feature>
<keyword evidence="2" id="KW-0805">Transcription regulation</keyword>
<dbReference type="EMBL" id="CAGA01000016">
    <property type="protein sequence ID" value="CCE29754.1"/>
    <property type="molecule type" value="Genomic_DNA"/>
</dbReference>
<dbReference type="GO" id="GO:0006351">
    <property type="term" value="P:DNA-templated transcription"/>
    <property type="evidence" value="ECO:0007669"/>
    <property type="project" value="InterPro"/>
</dbReference>
<dbReference type="InterPro" id="IPR007219">
    <property type="entry name" value="XnlR_reg_dom"/>
</dbReference>
<evidence type="ECO:0000256" key="1">
    <source>
        <dbReference type="ARBA" id="ARBA00022723"/>
    </source>
</evidence>
<dbReference type="STRING" id="1111077.M1WDZ1"/>
<dbReference type="InterPro" id="IPR051127">
    <property type="entry name" value="Fungal_SecMet_Regulators"/>
</dbReference>
<dbReference type="OrthoDB" id="3266505at2759"/>
<dbReference type="Pfam" id="PF04082">
    <property type="entry name" value="Fungal_trans"/>
    <property type="match status" value="1"/>
</dbReference>
<dbReference type="SMART" id="SM00066">
    <property type="entry name" value="GAL4"/>
    <property type="match status" value="1"/>
</dbReference>
<dbReference type="SMART" id="SM00906">
    <property type="entry name" value="Fungal_trans"/>
    <property type="match status" value="1"/>
</dbReference>
<dbReference type="Proteomes" id="UP000016801">
    <property type="component" value="Unassembled WGS sequence"/>
</dbReference>
<dbReference type="GO" id="GO:0000978">
    <property type="term" value="F:RNA polymerase II cis-regulatory region sequence-specific DNA binding"/>
    <property type="evidence" value="ECO:0007669"/>
    <property type="project" value="TreeGrafter"/>
</dbReference>
<dbReference type="GO" id="GO:0005634">
    <property type="term" value="C:nucleus"/>
    <property type="evidence" value="ECO:0007669"/>
    <property type="project" value="TreeGrafter"/>
</dbReference>
<evidence type="ECO:0000259" key="6">
    <source>
        <dbReference type="PROSITE" id="PS50048"/>
    </source>
</evidence>
<evidence type="ECO:0000256" key="4">
    <source>
        <dbReference type="ARBA" id="ARBA00023242"/>
    </source>
</evidence>
<keyword evidence="1" id="KW-0479">Metal-binding</keyword>
<dbReference type="AlphaFoldDB" id="M1WDZ1"/>
<organism evidence="7 8">
    <name type="scientific">Claviceps purpurea (strain 20.1)</name>
    <name type="common">Ergot fungus</name>
    <name type="synonym">Sphacelia segetum</name>
    <dbReference type="NCBI Taxonomy" id="1111077"/>
    <lineage>
        <taxon>Eukaryota</taxon>
        <taxon>Fungi</taxon>
        <taxon>Dikarya</taxon>
        <taxon>Ascomycota</taxon>
        <taxon>Pezizomycotina</taxon>
        <taxon>Sordariomycetes</taxon>
        <taxon>Hypocreomycetidae</taxon>
        <taxon>Hypocreales</taxon>
        <taxon>Clavicipitaceae</taxon>
        <taxon>Claviceps</taxon>
    </lineage>
</organism>
<keyword evidence="8" id="KW-1185">Reference proteome</keyword>
<keyword evidence="3" id="KW-0804">Transcription</keyword>
<evidence type="ECO:0000313" key="8">
    <source>
        <dbReference type="Proteomes" id="UP000016801"/>
    </source>
</evidence>
<dbReference type="InterPro" id="IPR001138">
    <property type="entry name" value="Zn2Cys6_DnaBD"/>
</dbReference>
<dbReference type="PROSITE" id="PS50048">
    <property type="entry name" value="ZN2_CY6_FUNGAL_2"/>
    <property type="match status" value="1"/>
</dbReference>
<reference evidence="7 8" key="1">
    <citation type="journal article" date="2013" name="PLoS Genet.">
        <title>Plant-symbiotic fungi as chemical engineers: Multi-genome analysis of the Clavicipitaceae reveals dynamics of alkaloid loci.</title>
        <authorList>
            <person name="Schardl C.L."/>
            <person name="Young C.A."/>
            <person name="Hesse U."/>
            <person name="Amyotte S.G."/>
            <person name="Andreeva K."/>
            <person name="Calie P.J."/>
            <person name="Fleetwood D.J."/>
            <person name="Haws D.C."/>
            <person name="Moore N."/>
            <person name="Oeser B."/>
            <person name="Panaccione D.G."/>
            <person name="Schweri K.K."/>
            <person name="Voisey C.R."/>
            <person name="Farman M.L."/>
            <person name="Jaromczyk J.W."/>
            <person name="Roe B.A."/>
            <person name="O'Sullivan D.M."/>
            <person name="Scott B."/>
            <person name="Tudzynski P."/>
            <person name="An Z."/>
            <person name="Arnaoudova E.G."/>
            <person name="Bullock C.T."/>
            <person name="Charlton N.D."/>
            <person name="Chen L."/>
            <person name="Cox M."/>
            <person name="Dinkins R.D."/>
            <person name="Florea S."/>
            <person name="Glenn A.E."/>
            <person name="Gordon A."/>
            <person name="Gueldener U."/>
            <person name="Harris D.R."/>
            <person name="Hollin W."/>
            <person name="Jaromczyk J."/>
            <person name="Johnson R.D."/>
            <person name="Khan A.K."/>
            <person name="Leistner E."/>
            <person name="Leuchtmann A."/>
            <person name="Li C."/>
            <person name="Liu J."/>
            <person name="Liu J."/>
            <person name="Liu M."/>
            <person name="Mace W."/>
            <person name="Machado C."/>
            <person name="Nagabhyru P."/>
            <person name="Pan J."/>
            <person name="Schmid J."/>
            <person name="Sugawara K."/>
            <person name="Steiner U."/>
            <person name="Takach J.E."/>
            <person name="Tanaka E."/>
            <person name="Webb J.S."/>
            <person name="Wilson E.V."/>
            <person name="Wiseman J.L."/>
            <person name="Yoshida R."/>
            <person name="Zeng Z."/>
        </authorList>
    </citation>
    <scope>NUCLEOTIDE SEQUENCE [LARGE SCALE GENOMIC DNA]</scope>
    <source>
        <strain evidence="7 8">20.1</strain>
    </source>
</reference>
<evidence type="ECO:0000256" key="5">
    <source>
        <dbReference type="SAM" id="MobiDB-lite"/>
    </source>
</evidence>
<evidence type="ECO:0000313" key="7">
    <source>
        <dbReference type="EMBL" id="CCE29754.1"/>
    </source>
</evidence>
<dbReference type="PANTHER" id="PTHR47424:SF9">
    <property type="entry name" value="TAH-2"/>
    <property type="match status" value="1"/>
</dbReference>
<dbReference type="eggNOG" id="ENOG502SJTR">
    <property type="taxonomic scope" value="Eukaryota"/>
</dbReference>
<dbReference type="Gene3D" id="4.10.240.10">
    <property type="entry name" value="Zn(2)-C6 fungal-type DNA-binding domain"/>
    <property type="match status" value="1"/>
</dbReference>
<comment type="caution">
    <text evidence="7">The sequence shown here is derived from an EMBL/GenBank/DDBJ whole genome shotgun (WGS) entry which is preliminary data.</text>
</comment>
<dbReference type="Pfam" id="PF00172">
    <property type="entry name" value="Zn_clus"/>
    <property type="match status" value="1"/>
</dbReference>
<evidence type="ECO:0000256" key="2">
    <source>
        <dbReference type="ARBA" id="ARBA00023015"/>
    </source>
</evidence>
<sequence>MAIADLLEDFPSTLDATRYRQNIANVWQLRKSKLNTNALHRYPMSRGSGTHVSPAGRPILGTSSCNVRRIKCSGEHPCSQCATTARDCVYPTIVEKVYVPRTELDDLRKRVEVYEKALQDAVSDPMRRQELLHHAASPESSKSASLFGNTSQLDIATDHTRHGQPSGSTPAKIEPTDDDGIQSPGRLLQDAEGMGRYMGESAGLTFLDHLKELMGAALPTSPHYSPAAAAVDESRFLSSLGNYPVDDQPSPSHAVNPLWLPPENTIRIILSELRHFIQDGGGHWASGGIYWWGDLETVPVHAPVSPLPDVDLGAYRHLAFYHAALAVGCQSTTTQPPPRSGSGPSLSEPYYARAAMLLGNPLEIKRRTIGDVASLALMSFYLVETNRLDAAYMYVTAAMHISIMLGAHHGWVDERGKRVFWSVYCLDRWLSCLTGRPPTMTDEAIRLPLPADDPMMPSAVGLRAHVELSRLSGQVVSNTYHGTKTEAGSRQPEKAIRMLEQWQSALPPAVRLTDGLSNDPAACHLHMRYNQLLILAIRPLLLSAVKRAVAGLFVTQNSPMEVKPQNEPLKLCIAAAVRNMALARHVSTLNGDRKTLHAGLHFIFHAAVCLILRPLVFKHENLPDDAISAMNDVDYGISKMLEASAKGNTDGRACADTLGELRRLVERLLAPSEQCPLLEVPPSLSSAASMVPHLVGTQEGPLPPRPIGNDPVLYDEFVTWMGDDWPIYNNFVSR</sequence>
<dbReference type="GO" id="GO:0008270">
    <property type="term" value="F:zinc ion binding"/>
    <property type="evidence" value="ECO:0007669"/>
    <property type="project" value="InterPro"/>
</dbReference>
<dbReference type="HOGENOM" id="CLU_009888_1_0_1"/>
<proteinExistence type="predicted"/>
<dbReference type="GO" id="GO:0000435">
    <property type="term" value="P:positive regulation of transcription from RNA polymerase II promoter by galactose"/>
    <property type="evidence" value="ECO:0007669"/>
    <property type="project" value="TreeGrafter"/>
</dbReference>
<keyword evidence="4" id="KW-0539">Nucleus</keyword>
<dbReference type="CDD" id="cd00067">
    <property type="entry name" value="GAL4"/>
    <property type="match status" value="1"/>
</dbReference>
<name>M1WDZ1_CLAP2</name>
<dbReference type="SUPFAM" id="SSF57701">
    <property type="entry name" value="Zn2/Cys6 DNA-binding domain"/>
    <property type="match status" value="1"/>
</dbReference>
<protein>
    <recommendedName>
        <fullName evidence="6">Zn(2)-C6 fungal-type domain-containing protein</fullName>
    </recommendedName>
</protein>
<dbReference type="PANTHER" id="PTHR47424">
    <property type="entry name" value="REGULATORY PROTEIN GAL4"/>
    <property type="match status" value="1"/>
</dbReference>
<dbReference type="CDD" id="cd12148">
    <property type="entry name" value="fungal_TF_MHR"/>
    <property type="match status" value="1"/>
</dbReference>
<feature type="domain" description="Zn(2)-C6 fungal-type" evidence="6">
    <location>
        <begin position="61"/>
        <end position="90"/>
    </location>
</feature>
<dbReference type="VEuPathDB" id="FungiDB:CPUR_03601"/>